<name>A0A166GY65_9AGAM</name>
<accession>A0A166GY65</accession>
<gene>
    <name evidence="1" type="ORF">FIBSPDRAFT_863968</name>
</gene>
<dbReference type="AlphaFoldDB" id="A0A166GY65"/>
<dbReference type="Proteomes" id="UP000076532">
    <property type="component" value="Unassembled WGS sequence"/>
</dbReference>
<keyword evidence="2" id="KW-1185">Reference proteome</keyword>
<dbReference type="EMBL" id="KV417574">
    <property type="protein sequence ID" value="KZP18284.1"/>
    <property type="molecule type" value="Genomic_DNA"/>
</dbReference>
<proteinExistence type="predicted"/>
<protein>
    <submittedName>
        <fullName evidence="1">Uncharacterized protein</fullName>
    </submittedName>
</protein>
<organism evidence="1 2">
    <name type="scientific">Athelia psychrophila</name>
    <dbReference type="NCBI Taxonomy" id="1759441"/>
    <lineage>
        <taxon>Eukaryota</taxon>
        <taxon>Fungi</taxon>
        <taxon>Dikarya</taxon>
        <taxon>Basidiomycota</taxon>
        <taxon>Agaricomycotina</taxon>
        <taxon>Agaricomycetes</taxon>
        <taxon>Agaricomycetidae</taxon>
        <taxon>Atheliales</taxon>
        <taxon>Atheliaceae</taxon>
        <taxon>Athelia</taxon>
    </lineage>
</organism>
<evidence type="ECO:0000313" key="1">
    <source>
        <dbReference type="EMBL" id="KZP18284.1"/>
    </source>
</evidence>
<sequence length="100" mass="11482">MVDNICDSIFSDDDDVRRAFDVGVVHPEDNWLGIIDVEEDTSGVWGTQKVFEWGILCPNELENSVGEIDECLVSFNFTQVWLATGRVDERQDTQYNRKTH</sequence>
<evidence type="ECO:0000313" key="2">
    <source>
        <dbReference type="Proteomes" id="UP000076532"/>
    </source>
</evidence>
<reference evidence="1 2" key="1">
    <citation type="journal article" date="2016" name="Mol. Biol. Evol.">
        <title>Comparative Genomics of Early-Diverging Mushroom-Forming Fungi Provides Insights into the Origins of Lignocellulose Decay Capabilities.</title>
        <authorList>
            <person name="Nagy L.G."/>
            <person name="Riley R."/>
            <person name="Tritt A."/>
            <person name="Adam C."/>
            <person name="Daum C."/>
            <person name="Floudas D."/>
            <person name="Sun H."/>
            <person name="Yadav J.S."/>
            <person name="Pangilinan J."/>
            <person name="Larsson K.H."/>
            <person name="Matsuura K."/>
            <person name="Barry K."/>
            <person name="Labutti K."/>
            <person name="Kuo R."/>
            <person name="Ohm R.A."/>
            <person name="Bhattacharya S.S."/>
            <person name="Shirouzu T."/>
            <person name="Yoshinaga Y."/>
            <person name="Martin F.M."/>
            <person name="Grigoriev I.V."/>
            <person name="Hibbett D.S."/>
        </authorList>
    </citation>
    <scope>NUCLEOTIDE SEQUENCE [LARGE SCALE GENOMIC DNA]</scope>
    <source>
        <strain evidence="1 2">CBS 109695</strain>
    </source>
</reference>